<dbReference type="Proteomes" id="UP000683246">
    <property type="component" value="Chromosome"/>
</dbReference>
<feature type="domain" description="HTH lacI-type" evidence="4">
    <location>
        <begin position="3"/>
        <end position="57"/>
    </location>
</feature>
<dbReference type="Pfam" id="PF00356">
    <property type="entry name" value="LacI"/>
    <property type="match status" value="1"/>
</dbReference>
<dbReference type="Gene3D" id="1.10.260.40">
    <property type="entry name" value="lambda repressor-like DNA-binding domains"/>
    <property type="match status" value="1"/>
</dbReference>
<dbReference type="EMBL" id="CP058649">
    <property type="protein sequence ID" value="QUI25372.1"/>
    <property type="molecule type" value="Genomic_DNA"/>
</dbReference>
<keyword evidence="2 5" id="KW-0238">DNA-binding</keyword>
<dbReference type="KEGG" id="vpy:HZI73_25085"/>
<keyword evidence="3" id="KW-0804">Transcription</keyword>
<gene>
    <name evidence="5" type="ORF">HZI73_25085</name>
</gene>
<dbReference type="CDD" id="cd06307">
    <property type="entry name" value="PBP1_sugar_binding"/>
    <property type="match status" value="1"/>
</dbReference>
<dbReference type="RefSeq" id="WP_212696076.1">
    <property type="nucleotide sequence ID" value="NZ_CP058649.1"/>
</dbReference>
<evidence type="ECO:0000256" key="3">
    <source>
        <dbReference type="ARBA" id="ARBA00023163"/>
    </source>
</evidence>
<accession>A0A8J8MPV7</accession>
<dbReference type="GO" id="GO:0003700">
    <property type="term" value="F:DNA-binding transcription factor activity"/>
    <property type="evidence" value="ECO:0007669"/>
    <property type="project" value="TreeGrafter"/>
</dbReference>
<evidence type="ECO:0000259" key="4">
    <source>
        <dbReference type="PROSITE" id="PS50932"/>
    </source>
</evidence>
<dbReference type="GO" id="GO:0000976">
    <property type="term" value="F:transcription cis-regulatory region binding"/>
    <property type="evidence" value="ECO:0007669"/>
    <property type="project" value="TreeGrafter"/>
</dbReference>
<protein>
    <submittedName>
        <fullName evidence="5">LacI family DNA-binding transcriptional regulator</fullName>
    </submittedName>
</protein>
<dbReference type="SUPFAM" id="SSF47413">
    <property type="entry name" value="lambda repressor-like DNA-binding domains"/>
    <property type="match status" value="1"/>
</dbReference>
<dbReference type="Pfam" id="PF13407">
    <property type="entry name" value="Peripla_BP_4"/>
    <property type="match status" value="1"/>
</dbReference>
<dbReference type="SMART" id="SM00354">
    <property type="entry name" value="HTH_LACI"/>
    <property type="match status" value="1"/>
</dbReference>
<reference evidence="5" key="1">
    <citation type="submission" date="2020-07" db="EMBL/GenBank/DDBJ databases">
        <title>Vallitalea pronyensis genome.</title>
        <authorList>
            <person name="Postec A."/>
        </authorList>
    </citation>
    <scope>NUCLEOTIDE SEQUENCE</scope>
    <source>
        <strain evidence="5">FatNI3</strain>
    </source>
</reference>
<keyword evidence="6" id="KW-1185">Reference proteome</keyword>
<dbReference type="InterPro" id="IPR025997">
    <property type="entry name" value="SBP_2_dom"/>
</dbReference>
<evidence type="ECO:0000256" key="1">
    <source>
        <dbReference type="ARBA" id="ARBA00023015"/>
    </source>
</evidence>
<dbReference type="AlphaFoldDB" id="A0A8J8MPV7"/>
<name>A0A8J8MPV7_9FIRM</name>
<dbReference type="SUPFAM" id="SSF53822">
    <property type="entry name" value="Periplasmic binding protein-like I"/>
    <property type="match status" value="1"/>
</dbReference>
<evidence type="ECO:0000256" key="2">
    <source>
        <dbReference type="ARBA" id="ARBA00023125"/>
    </source>
</evidence>
<dbReference type="CDD" id="cd01392">
    <property type="entry name" value="HTH_LacI"/>
    <property type="match status" value="1"/>
</dbReference>
<proteinExistence type="predicted"/>
<sequence>MRVTIKQIADLAGVSRGTVDKVLNNRVGVSEEVKRRVQRIANELGYRPNIIGKALSFQKRPIVIGVVIPVKSNPFFTEITEGIYKAYEDFKDFGLKIEMRETDHLNSQEQLDVLNEFHKMKVNGIAVPALDDTIIKNKINELVSDNIQVVTFASDIHNSNRLCFVGQDLYKSGQVAGVLMAKLLRNKGNVAIITGSFNMLAHNDRIEGFQSIVDTLPDIKIIDIVECLDEDYIAHEVTNAVIEKHKDIDGFYIAAAGIKGFSQSIEAHNYKDKAIISYDLTETTKVLLRNDVIDFTITQEPIEQGYKVIELLFEYVFKGIVPKEDFIKVKIRIITKENMD</sequence>
<dbReference type="InterPro" id="IPR010982">
    <property type="entry name" value="Lambda_DNA-bd_dom_sf"/>
</dbReference>
<dbReference type="PANTHER" id="PTHR30146:SF152">
    <property type="entry name" value="TRANSCRIPTIONAL REGULATORY PROTEIN"/>
    <property type="match status" value="1"/>
</dbReference>
<evidence type="ECO:0000313" key="6">
    <source>
        <dbReference type="Proteomes" id="UP000683246"/>
    </source>
</evidence>
<dbReference type="InterPro" id="IPR028082">
    <property type="entry name" value="Peripla_BP_I"/>
</dbReference>
<dbReference type="PROSITE" id="PS50932">
    <property type="entry name" value="HTH_LACI_2"/>
    <property type="match status" value="1"/>
</dbReference>
<organism evidence="5 6">
    <name type="scientific">Vallitalea pronyensis</name>
    <dbReference type="NCBI Taxonomy" id="1348613"/>
    <lineage>
        <taxon>Bacteria</taxon>
        <taxon>Bacillati</taxon>
        <taxon>Bacillota</taxon>
        <taxon>Clostridia</taxon>
        <taxon>Lachnospirales</taxon>
        <taxon>Vallitaleaceae</taxon>
        <taxon>Vallitalea</taxon>
    </lineage>
</organism>
<dbReference type="Gene3D" id="3.40.50.2300">
    <property type="match status" value="2"/>
</dbReference>
<evidence type="ECO:0000313" key="5">
    <source>
        <dbReference type="EMBL" id="QUI25372.1"/>
    </source>
</evidence>
<dbReference type="PANTHER" id="PTHR30146">
    <property type="entry name" value="LACI-RELATED TRANSCRIPTIONAL REPRESSOR"/>
    <property type="match status" value="1"/>
</dbReference>
<dbReference type="InterPro" id="IPR000843">
    <property type="entry name" value="HTH_LacI"/>
</dbReference>
<keyword evidence="1" id="KW-0805">Transcription regulation</keyword>